<accession>A0ABY5DJG7</accession>
<evidence type="ECO:0000256" key="2">
    <source>
        <dbReference type="SAM" id="Phobius"/>
    </source>
</evidence>
<proteinExistence type="predicted"/>
<dbReference type="InterPro" id="IPR032675">
    <property type="entry name" value="LRR_dom_sf"/>
</dbReference>
<protein>
    <submittedName>
        <fullName evidence="3">Uncharacterized protein</fullName>
    </submittedName>
</protein>
<keyword evidence="4" id="KW-1185">Reference proteome</keyword>
<dbReference type="EMBL" id="CP092900">
    <property type="protein sequence ID" value="UTC24084.1"/>
    <property type="molecule type" value="Genomic_DNA"/>
</dbReference>
<dbReference type="RefSeq" id="WP_258567868.1">
    <property type="nucleotide sequence ID" value="NZ_CP092900.1"/>
</dbReference>
<dbReference type="SUPFAM" id="SSF52047">
    <property type="entry name" value="RNI-like"/>
    <property type="match status" value="1"/>
</dbReference>
<evidence type="ECO:0000313" key="4">
    <source>
        <dbReference type="Proteomes" id="UP001055955"/>
    </source>
</evidence>
<evidence type="ECO:0000313" key="3">
    <source>
        <dbReference type="EMBL" id="UTC24084.1"/>
    </source>
</evidence>
<feature type="compositionally biased region" description="Polar residues" evidence="1">
    <location>
        <begin position="416"/>
        <end position="428"/>
    </location>
</feature>
<dbReference type="Proteomes" id="UP001055955">
    <property type="component" value="Chromosome"/>
</dbReference>
<evidence type="ECO:0000256" key="1">
    <source>
        <dbReference type="SAM" id="MobiDB-lite"/>
    </source>
</evidence>
<organism evidence="3 4">
    <name type="scientific">Candidatus Comchoanobacter bicostacola</name>
    <dbReference type="NCBI Taxonomy" id="2919598"/>
    <lineage>
        <taxon>Bacteria</taxon>
        <taxon>Pseudomonadati</taxon>
        <taxon>Pseudomonadota</taxon>
        <taxon>Gammaproteobacteria</taxon>
        <taxon>Candidatus Comchoanobacterales</taxon>
        <taxon>Candidatus Comchoanobacteraceae</taxon>
        <taxon>Candidatus Comchoanobacter</taxon>
    </lineage>
</organism>
<keyword evidence="2" id="KW-0812">Transmembrane</keyword>
<feature type="transmembrane region" description="Helical" evidence="2">
    <location>
        <begin position="259"/>
        <end position="281"/>
    </location>
</feature>
<keyword evidence="2" id="KW-0472">Membrane</keyword>
<name>A0ABY5DJG7_9GAMM</name>
<reference evidence="3 4" key="1">
    <citation type="journal article" date="2022" name="Nat. Microbiol.">
        <title>The microbiome of a bacterivorous marine choanoflagellate contains a resource-demanding obligate bacterial associate.</title>
        <authorList>
            <person name="Needham D.M."/>
            <person name="Poirier C."/>
            <person name="Bachy C."/>
            <person name="George E.E."/>
            <person name="Wilken S."/>
            <person name="Yung C.C.M."/>
            <person name="Limardo A.J."/>
            <person name="Morando M."/>
            <person name="Sudek L."/>
            <person name="Malmstrom R.R."/>
            <person name="Keeling P.J."/>
            <person name="Santoro A.E."/>
            <person name="Worden A.Z."/>
        </authorList>
    </citation>
    <scope>NUCLEOTIDE SEQUENCE [LARGE SCALE GENOMIC DNA]</scope>
    <source>
        <strain evidence="3 4">Comchoano-1</strain>
    </source>
</reference>
<gene>
    <name evidence="3" type="ORF">MMH89_02435</name>
</gene>
<dbReference type="Gene3D" id="3.80.10.10">
    <property type="entry name" value="Ribonuclease Inhibitor"/>
    <property type="match status" value="1"/>
</dbReference>
<sequence>MDLFTHQDWFTLKDELGQNTAPEYLDLSNRYIDYKYIDVIFAALRYSNQSVKRINLSNTGLNNFGLMFITGAMTRADSPDIDLIEIDLTNNPDCTDQDLIDKINAAVERNRAIAGAAIITNTSHSMTSTTKTLTSQTATSITTSTLTEASNLTDPDLPTMTDDAELEIEQVMNDGINNDDNDLNISAFPSLLATTPPPILVDDIHQIEVSHIAPYATTVSSLLPIITTASIDFAHNNDTNTSNTTGSKLPDKLQVHSEIAMWSLIIIGSIAFIALMVKCYYSRCRAKQLPDILFNTSVQSQENPMYFASAASVVVTSHSFDPNYEANAMAIYAVPYENSDNEQSHYLAPCAHYDGFSSDSGSDDDSQENTEQYETILEKNPSNYEQPCAHYDGFSSDEGSTHLDDNTDENGYQIPIESSNQHYATSNI</sequence>
<keyword evidence="2" id="KW-1133">Transmembrane helix</keyword>
<feature type="region of interest" description="Disordered" evidence="1">
    <location>
        <begin position="377"/>
        <end position="428"/>
    </location>
</feature>